<dbReference type="Proteomes" id="UP000249645">
    <property type="component" value="Unassembled WGS sequence"/>
</dbReference>
<organism evidence="1 2">
    <name type="scientific">Pseudopedobacter saltans</name>
    <dbReference type="NCBI Taxonomy" id="151895"/>
    <lineage>
        <taxon>Bacteria</taxon>
        <taxon>Pseudomonadati</taxon>
        <taxon>Bacteroidota</taxon>
        <taxon>Sphingobacteriia</taxon>
        <taxon>Sphingobacteriales</taxon>
        <taxon>Sphingobacteriaceae</taxon>
        <taxon>Pseudopedobacter</taxon>
    </lineage>
</organism>
<reference evidence="1 2" key="1">
    <citation type="submission" date="2017-11" db="EMBL/GenBank/DDBJ databases">
        <title>Infants hospitalized years apart are colonized by the same room-sourced microbial strains.</title>
        <authorList>
            <person name="Brooks B."/>
            <person name="Olm M.R."/>
            <person name="Firek B.A."/>
            <person name="Baker R."/>
            <person name="Thomas B.C."/>
            <person name="Morowitz M.J."/>
            <person name="Banfield J.F."/>
        </authorList>
    </citation>
    <scope>NUCLEOTIDE SEQUENCE [LARGE SCALE GENOMIC DNA]</scope>
    <source>
        <strain evidence="1">S2_009_000_R2_76</strain>
    </source>
</reference>
<feature type="non-terminal residue" evidence="1">
    <location>
        <position position="62"/>
    </location>
</feature>
<name>A0A2W5E2T6_9SPHI</name>
<evidence type="ECO:0000313" key="2">
    <source>
        <dbReference type="Proteomes" id="UP000249645"/>
    </source>
</evidence>
<proteinExistence type="predicted"/>
<protein>
    <submittedName>
        <fullName evidence="1">Uncharacterized protein</fullName>
    </submittedName>
</protein>
<evidence type="ECO:0000313" key="1">
    <source>
        <dbReference type="EMBL" id="PZP38651.1"/>
    </source>
</evidence>
<gene>
    <name evidence="1" type="ORF">DI598_20535</name>
</gene>
<dbReference type="EMBL" id="QFOI01000732">
    <property type="protein sequence ID" value="PZP38651.1"/>
    <property type="molecule type" value="Genomic_DNA"/>
</dbReference>
<sequence length="62" mass="6943">MIKKLLLLSFVATLLLGVYKITKAELPAPKSELTVSNDSLDISFINKTTRELDVMNFHNCFG</sequence>
<comment type="caution">
    <text evidence="1">The sequence shown here is derived from an EMBL/GenBank/DDBJ whole genome shotgun (WGS) entry which is preliminary data.</text>
</comment>
<accession>A0A2W5E2T6</accession>
<dbReference type="AlphaFoldDB" id="A0A2W5E2T6"/>